<dbReference type="PROSITE" id="PS50176">
    <property type="entry name" value="ARM_REPEAT"/>
    <property type="match status" value="1"/>
</dbReference>
<dbReference type="Pfam" id="PF08216">
    <property type="entry name" value="CTNNBL"/>
    <property type="match status" value="1"/>
</dbReference>
<dbReference type="InterPro" id="IPR013180">
    <property type="entry name" value="CTNNBL1_N"/>
</dbReference>
<evidence type="ECO:0000256" key="2">
    <source>
        <dbReference type="ARBA" id="ARBA00022553"/>
    </source>
</evidence>
<keyword evidence="9" id="KW-1185">Reference proteome</keyword>
<keyword evidence="3" id="KW-0677">Repeat</keyword>
<dbReference type="Gene3D" id="1.25.10.10">
    <property type="entry name" value="Leucine-rich Repeat Variant"/>
    <property type="match status" value="1"/>
</dbReference>
<evidence type="ECO:0000313" key="9">
    <source>
        <dbReference type="Proteomes" id="UP000002729"/>
    </source>
</evidence>
<name>F0XX54_AURAN</name>
<sequence length="115" mass="11538">LDDALQQMGLCAAAPELYGSLCDLGGVASIVGLLSHENADISASACSLLYDLTDADVVDSSEAGAAGAATLAAAIEAAQGLEVLASNVARFDEAVTEEAEAVHNTLGVFENVLDV</sequence>
<dbReference type="Proteomes" id="UP000002729">
    <property type="component" value="Unassembled WGS sequence"/>
</dbReference>
<dbReference type="AlphaFoldDB" id="F0XX54"/>
<evidence type="ECO:0000256" key="6">
    <source>
        <dbReference type="PROSITE-ProRule" id="PRU00259"/>
    </source>
</evidence>
<dbReference type="InterPro" id="IPR000225">
    <property type="entry name" value="Armadillo"/>
</dbReference>
<dbReference type="InterPro" id="IPR039678">
    <property type="entry name" value="CTNNBL1"/>
</dbReference>
<accession>F0XX54</accession>
<feature type="repeat" description="ARM" evidence="6">
    <location>
        <begin position="25"/>
        <end position="53"/>
    </location>
</feature>
<dbReference type="KEGG" id="aaf:AURANDRAFT_7421"/>
<feature type="non-terminal residue" evidence="8">
    <location>
        <position position="115"/>
    </location>
</feature>
<evidence type="ECO:0000256" key="4">
    <source>
        <dbReference type="ARBA" id="ARBA00023054"/>
    </source>
</evidence>
<dbReference type="PANTHER" id="PTHR14978">
    <property type="entry name" value="BETA-CATENIN-LIKE PROTEIN 1 NUCLEAR ASSOCIATED PROTEIN"/>
    <property type="match status" value="1"/>
</dbReference>
<dbReference type="RefSeq" id="XP_009032129.1">
    <property type="nucleotide sequence ID" value="XM_009033881.1"/>
</dbReference>
<organism evidence="9">
    <name type="scientific">Aureococcus anophagefferens</name>
    <name type="common">Harmful bloom alga</name>
    <dbReference type="NCBI Taxonomy" id="44056"/>
    <lineage>
        <taxon>Eukaryota</taxon>
        <taxon>Sar</taxon>
        <taxon>Stramenopiles</taxon>
        <taxon>Ochrophyta</taxon>
        <taxon>Pelagophyceae</taxon>
        <taxon>Pelagomonadales</taxon>
        <taxon>Pelagomonadaceae</taxon>
        <taxon>Aureococcus</taxon>
    </lineage>
</organism>
<dbReference type="PANTHER" id="PTHR14978:SF0">
    <property type="entry name" value="BETA-CATENIN-LIKE PROTEIN 1"/>
    <property type="match status" value="1"/>
</dbReference>
<dbReference type="OrthoDB" id="1898821at2759"/>
<evidence type="ECO:0000256" key="3">
    <source>
        <dbReference type="ARBA" id="ARBA00022737"/>
    </source>
</evidence>
<keyword evidence="2" id="KW-0597">Phosphoprotein</keyword>
<dbReference type="eggNOG" id="KOG2734">
    <property type="taxonomic scope" value="Eukaryota"/>
</dbReference>
<gene>
    <name evidence="8" type="ORF">AURANDRAFT_7421</name>
</gene>
<dbReference type="SMART" id="SM01156">
    <property type="entry name" value="DUF1716"/>
    <property type="match status" value="1"/>
</dbReference>
<feature type="non-terminal residue" evidence="8">
    <location>
        <position position="1"/>
    </location>
</feature>
<dbReference type="EMBL" id="GL833120">
    <property type="protein sequence ID" value="EGB12513.1"/>
    <property type="molecule type" value="Genomic_DNA"/>
</dbReference>
<evidence type="ECO:0000256" key="5">
    <source>
        <dbReference type="ARBA" id="ARBA00023242"/>
    </source>
</evidence>
<reference evidence="8 9" key="1">
    <citation type="journal article" date="2011" name="Proc. Natl. Acad. Sci. U.S.A.">
        <title>Niche of harmful alga Aureococcus anophagefferens revealed through ecogenomics.</title>
        <authorList>
            <person name="Gobler C.J."/>
            <person name="Berry D.L."/>
            <person name="Dyhrman S.T."/>
            <person name="Wilhelm S.W."/>
            <person name="Salamov A."/>
            <person name="Lobanov A.V."/>
            <person name="Zhang Y."/>
            <person name="Collier J.L."/>
            <person name="Wurch L.L."/>
            <person name="Kustka A.B."/>
            <person name="Dill B.D."/>
            <person name="Shah M."/>
            <person name="VerBerkmoes N.C."/>
            <person name="Kuo A."/>
            <person name="Terry A."/>
            <person name="Pangilinan J."/>
            <person name="Lindquist E.A."/>
            <person name="Lucas S."/>
            <person name="Paulsen I.T."/>
            <person name="Hattenrath-Lehmann T.K."/>
            <person name="Talmage S.C."/>
            <person name="Walker E.A."/>
            <person name="Koch F."/>
            <person name="Burson A.M."/>
            <person name="Marcoval M.A."/>
            <person name="Tang Y.Z."/>
            <person name="Lecleir G.R."/>
            <person name="Coyne K.J."/>
            <person name="Berg G.M."/>
            <person name="Bertrand E.M."/>
            <person name="Saito M.A."/>
            <person name="Gladyshev V.N."/>
            <person name="Grigoriev I.V."/>
        </authorList>
    </citation>
    <scope>NUCLEOTIDE SEQUENCE [LARGE SCALE GENOMIC DNA]</scope>
    <source>
        <strain evidence="9">CCMP 1984</strain>
    </source>
</reference>
<dbReference type="InterPro" id="IPR011989">
    <property type="entry name" value="ARM-like"/>
</dbReference>
<evidence type="ECO:0000256" key="1">
    <source>
        <dbReference type="ARBA" id="ARBA00004123"/>
    </source>
</evidence>
<dbReference type="GeneID" id="20228962"/>
<dbReference type="GO" id="GO:0005681">
    <property type="term" value="C:spliceosomal complex"/>
    <property type="evidence" value="ECO:0007669"/>
    <property type="project" value="TreeGrafter"/>
</dbReference>
<keyword evidence="5" id="KW-0539">Nucleus</keyword>
<protein>
    <recommendedName>
        <fullName evidence="7">Beta-catenin-like protein 1 N-terminal domain-containing protein</fullName>
    </recommendedName>
</protein>
<proteinExistence type="predicted"/>
<evidence type="ECO:0000259" key="7">
    <source>
        <dbReference type="SMART" id="SM01156"/>
    </source>
</evidence>
<keyword evidence="4" id="KW-0175">Coiled coil</keyword>
<feature type="domain" description="Beta-catenin-like protein 1 N-terminal" evidence="7">
    <location>
        <begin position="1"/>
        <end position="46"/>
    </location>
</feature>
<evidence type="ECO:0000313" key="8">
    <source>
        <dbReference type="EMBL" id="EGB12513.1"/>
    </source>
</evidence>
<dbReference type="InParanoid" id="F0XX54"/>
<comment type="subcellular location">
    <subcellularLocation>
        <location evidence="1">Nucleus</location>
    </subcellularLocation>
</comment>